<feature type="zinc finger region" description="C3H1-type" evidence="9">
    <location>
        <begin position="462"/>
        <end position="490"/>
    </location>
</feature>
<keyword evidence="14" id="KW-1185">Reference proteome</keyword>
<evidence type="ECO:0000256" key="7">
    <source>
        <dbReference type="ARBA" id="ARBA00022833"/>
    </source>
</evidence>
<dbReference type="EMBL" id="JABDTM020027129">
    <property type="protein sequence ID" value="KAH0810990.1"/>
    <property type="molecule type" value="Genomic_DNA"/>
</dbReference>
<dbReference type="Gene3D" id="1.20.120.1790">
    <property type="match status" value="1"/>
</dbReference>
<dbReference type="InterPro" id="IPR013083">
    <property type="entry name" value="Znf_RING/FYVE/PHD"/>
</dbReference>
<dbReference type="AlphaFoldDB" id="A0A8J6HAA9"/>
<dbReference type="SUPFAM" id="SSF57850">
    <property type="entry name" value="RING/U-box"/>
    <property type="match status" value="1"/>
</dbReference>
<dbReference type="GO" id="GO:0010494">
    <property type="term" value="C:cytoplasmic stress granule"/>
    <property type="evidence" value="ECO:0007669"/>
    <property type="project" value="TreeGrafter"/>
</dbReference>
<evidence type="ECO:0000313" key="13">
    <source>
        <dbReference type="EMBL" id="KAH0810990.1"/>
    </source>
</evidence>
<dbReference type="InterPro" id="IPR052249">
    <property type="entry name" value="Roquin_domain"/>
</dbReference>
<dbReference type="FunFam" id="1.20.120.1790:FF:000001">
    <property type="entry name" value="roquin-1 isoform X1"/>
    <property type="match status" value="1"/>
</dbReference>
<dbReference type="SUPFAM" id="SSF90229">
    <property type="entry name" value="CCCH zinc finger"/>
    <property type="match status" value="1"/>
</dbReference>
<keyword evidence="5 9" id="KW-0479">Metal-binding</keyword>
<dbReference type="SUPFAM" id="SSF47473">
    <property type="entry name" value="EF-hand"/>
    <property type="match status" value="1"/>
</dbReference>
<dbReference type="Pfam" id="PF00642">
    <property type="entry name" value="zf-CCCH"/>
    <property type="match status" value="1"/>
</dbReference>
<dbReference type="EC" id="2.3.2.27" evidence="3"/>
<comment type="catalytic activity">
    <reaction evidence="1">
        <text>S-ubiquitinyl-[E2 ubiquitin-conjugating enzyme]-L-cysteine + [acceptor protein]-L-lysine = [E2 ubiquitin-conjugating enzyme]-L-cysteine + N(6)-ubiquitinyl-[acceptor protein]-L-lysine.</text>
        <dbReference type="EC" id="2.3.2.27"/>
    </reaction>
</comment>
<dbReference type="GO" id="GO:0008270">
    <property type="term" value="F:zinc ion binding"/>
    <property type="evidence" value="ECO:0007669"/>
    <property type="project" value="UniProtKB-KW"/>
</dbReference>
<reference evidence="13" key="2">
    <citation type="submission" date="2021-08" db="EMBL/GenBank/DDBJ databases">
        <authorList>
            <person name="Eriksson T."/>
        </authorList>
    </citation>
    <scope>NUCLEOTIDE SEQUENCE</scope>
    <source>
        <strain evidence="13">Stoneville</strain>
        <tissue evidence="13">Whole head</tissue>
    </source>
</reference>
<evidence type="ECO:0000259" key="11">
    <source>
        <dbReference type="PROSITE" id="PS50103"/>
    </source>
</evidence>
<evidence type="ECO:0000256" key="6">
    <source>
        <dbReference type="ARBA" id="ARBA00022771"/>
    </source>
</evidence>
<dbReference type="Gene3D" id="1.10.238.10">
    <property type="entry name" value="EF-hand"/>
    <property type="match status" value="1"/>
</dbReference>
<keyword evidence="8" id="KW-0106">Calcium</keyword>
<dbReference type="FunFam" id="3.30.40.10:FF:000047">
    <property type="entry name" value="Roquin-2 isoform 1"/>
    <property type="match status" value="1"/>
</dbReference>
<feature type="domain" description="RING-type" evidence="10">
    <location>
        <begin position="64"/>
        <end position="104"/>
    </location>
</feature>
<dbReference type="SMART" id="SM00184">
    <property type="entry name" value="RING"/>
    <property type="match status" value="1"/>
</dbReference>
<dbReference type="GO" id="GO:0000288">
    <property type="term" value="P:nuclear-transcribed mRNA catabolic process, deadenylation-dependent decay"/>
    <property type="evidence" value="ECO:0007669"/>
    <property type="project" value="TreeGrafter"/>
</dbReference>
<dbReference type="InterPro" id="IPR036855">
    <property type="entry name" value="Znf_CCCH_sf"/>
</dbReference>
<dbReference type="GO" id="GO:0000932">
    <property type="term" value="C:P-body"/>
    <property type="evidence" value="ECO:0007669"/>
    <property type="project" value="UniProtKB-SubCell"/>
</dbReference>
<dbReference type="InterPro" id="IPR027370">
    <property type="entry name" value="Znf-RING_euk"/>
</dbReference>
<dbReference type="PROSITE" id="PS50222">
    <property type="entry name" value="EF_HAND_2"/>
    <property type="match status" value="1"/>
</dbReference>
<sequence>MNHAVRAPAVIPPPSLASPDTLCPQSRPFTRARSRTTCHIGTTQCHHLILTSDDAPQWTEFLSCPVCCNAFDVALRSPISLGCGHTVCKACLSNLHRKQCPFDQTTISIDIESLPVNTALLQLVGPTIKKDNEEVLDHKIVSRDNVTYYQDSRKCVEELAMYLKPHPNGSACGSGSILSRPMQRKLVTLINCQLVEDEGRTRAMRAARSLGERTVTELILQHQNPQQLSANLWAAVRARGCQFLGPAMQEEVLKLVLLALEDGSALSRKVLVMFVVQRLEPHFPQASKTSIGHVVQLLYRASCFKVSKREGDSSLMQLKEEFRTYEALRREHDAQIVQIATEAGLRIAPDQWSALLYGDTAHKSHMQSIIDKLQTPQSFAQSVQELVIALQRTGDPGKLSVLRTPLELLAGIDPSPESSTPSWKDCSDALEAVRLVVAGLVEFIHQHGSRKLQDTSHSPHTKYKISMCRDLTLRGSCPRGTNCTFAHTNEELEKYRAKNRKTIIRNKEHRIDSQSPTEKVYPQTEDYYSMPNTATVSPVPIPAVVQIQRMGYDVAFNHNLAPYQPQPMYAQTGAPYPHDVYQAAPPNIVLANNDQFYPQQTDYAANAGHQSNQEKRSNWDNVIPKNPNVLQQTKRASTKSLAELHQRKQEVLSQLEKVVGKNVATAISHNATSLARQESQHDLDSPTSPYTFWTGHTNSGPTFVRSDSILAADDDYVPYDSPAISKYGPISRMHKDNGQVSSFRDGSMSSPLMRRPLSSASPVTSLYYNNNPPQFHQGSIPPGHAIVGHPASSIGSPQLIYHHQRMQGPSKELLAESQRVKLQLCNLEKQLNDLKLATQGVTTLSERDRLTQELQLIEQGIQEKQKEACLVGSAVLVSRIADDCFQNKLVHSLNQAMGNYNNANVPNLETAEEAMYEADIANDMRQLEIRLQEEIEEQEKMWSSEEDSNHEISAYRGRRECGECEKMPNNEEEPFSRHPHYLHELPFEDEERLGKLFTQLDKDGNGKIDILDLSQALKEHGVHHHYAESTRFYECVVGSITCGLCPIKRWVRAGATHPGDPDYATD</sequence>
<dbReference type="InterPro" id="IPR041523">
    <property type="entry name" value="ROQ_II"/>
</dbReference>
<dbReference type="InterPro" id="IPR000571">
    <property type="entry name" value="Znf_CCCH"/>
</dbReference>
<keyword evidence="4" id="KW-0808">Transferase</keyword>
<feature type="domain" description="C3H1-type" evidence="11">
    <location>
        <begin position="462"/>
        <end position="490"/>
    </location>
</feature>
<dbReference type="Gene3D" id="4.10.1000.10">
    <property type="entry name" value="Zinc finger, CCCH-type"/>
    <property type="match status" value="1"/>
</dbReference>
<dbReference type="InterPro" id="IPR001841">
    <property type="entry name" value="Znf_RING"/>
</dbReference>
<dbReference type="PANTHER" id="PTHR13139">
    <property type="entry name" value="RING FINGER AND CCCH-TYPE ZINC FINGER DOMAIN-CONTAINING PROTEIN"/>
    <property type="match status" value="1"/>
</dbReference>
<dbReference type="PANTHER" id="PTHR13139:SF54">
    <property type="entry name" value="RING-TYPE E3 UBIQUITIN TRANSFERASE"/>
    <property type="match status" value="1"/>
</dbReference>
<accession>A0A8J6HAA9</accession>
<dbReference type="PROSITE" id="PS50103">
    <property type="entry name" value="ZF_C3H1"/>
    <property type="match status" value="1"/>
</dbReference>
<dbReference type="Proteomes" id="UP000719412">
    <property type="component" value="Unassembled WGS sequence"/>
</dbReference>
<dbReference type="GO" id="GO:0061630">
    <property type="term" value="F:ubiquitin protein ligase activity"/>
    <property type="evidence" value="ECO:0007669"/>
    <property type="project" value="UniProtKB-EC"/>
</dbReference>
<dbReference type="Pfam" id="PF21206">
    <property type="entry name" value="Roquin_1_2-like_ROQ"/>
    <property type="match status" value="1"/>
</dbReference>
<dbReference type="InterPro" id="IPR017907">
    <property type="entry name" value="Znf_RING_CS"/>
</dbReference>
<protein>
    <recommendedName>
        <fullName evidence="3">RING-type E3 ubiquitin transferase</fullName>
        <ecNumber evidence="3">2.3.2.27</ecNumber>
    </recommendedName>
</protein>
<evidence type="ECO:0000256" key="5">
    <source>
        <dbReference type="ARBA" id="ARBA00022723"/>
    </source>
</evidence>
<dbReference type="GO" id="GO:0000209">
    <property type="term" value="P:protein polyubiquitination"/>
    <property type="evidence" value="ECO:0007669"/>
    <property type="project" value="TreeGrafter"/>
</dbReference>
<reference evidence="13" key="1">
    <citation type="journal article" date="2020" name="J Insects Food Feed">
        <title>The yellow mealworm (Tenebrio molitor) genome: a resource for the emerging insects as food and feed industry.</title>
        <authorList>
            <person name="Eriksson T."/>
            <person name="Andere A."/>
            <person name="Kelstrup H."/>
            <person name="Emery V."/>
            <person name="Picard C."/>
        </authorList>
    </citation>
    <scope>NUCLEOTIDE SEQUENCE</scope>
    <source>
        <strain evidence="13">Stoneville</strain>
        <tissue evidence="13">Whole head</tissue>
    </source>
</reference>
<keyword evidence="7 9" id="KW-0862">Zinc</keyword>
<dbReference type="GO" id="GO:0005509">
    <property type="term" value="F:calcium ion binding"/>
    <property type="evidence" value="ECO:0007669"/>
    <property type="project" value="InterPro"/>
</dbReference>
<dbReference type="InterPro" id="IPR002048">
    <property type="entry name" value="EF_hand_dom"/>
</dbReference>
<evidence type="ECO:0000313" key="14">
    <source>
        <dbReference type="Proteomes" id="UP000719412"/>
    </source>
</evidence>
<evidence type="ECO:0000256" key="8">
    <source>
        <dbReference type="ARBA" id="ARBA00022837"/>
    </source>
</evidence>
<dbReference type="InterPro" id="IPR011992">
    <property type="entry name" value="EF-hand-dom_pair"/>
</dbReference>
<comment type="subcellular location">
    <subcellularLocation>
        <location evidence="2">Cytoplasm</location>
        <location evidence="2">P-body</location>
    </subcellularLocation>
</comment>
<dbReference type="GO" id="GO:0035613">
    <property type="term" value="F:RNA stem-loop binding"/>
    <property type="evidence" value="ECO:0007669"/>
    <property type="project" value="TreeGrafter"/>
</dbReference>
<dbReference type="PROSITE" id="PS50089">
    <property type="entry name" value="ZF_RING_2"/>
    <property type="match status" value="1"/>
</dbReference>
<evidence type="ECO:0000259" key="12">
    <source>
        <dbReference type="PROSITE" id="PS50222"/>
    </source>
</evidence>
<evidence type="ECO:0000256" key="3">
    <source>
        <dbReference type="ARBA" id="ARBA00012483"/>
    </source>
</evidence>
<dbReference type="InterPro" id="IPR048575">
    <property type="entry name" value="Roquin_1_2-like_ROQ"/>
</dbReference>
<dbReference type="PROSITE" id="PS00018">
    <property type="entry name" value="EF_HAND_1"/>
    <property type="match status" value="1"/>
</dbReference>
<keyword evidence="6 9" id="KW-0863">Zinc-finger</keyword>
<gene>
    <name evidence="13" type="ORF">GEV33_011800</name>
</gene>
<comment type="caution">
    <text evidence="13">The sequence shown here is derived from an EMBL/GenBank/DDBJ whole genome shotgun (WGS) entry which is preliminary data.</text>
</comment>
<organism evidence="13 14">
    <name type="scientific">Tenebrio molitor</name>
    <name type="common">Yellow mealworm beetle</name>
    <dbReference type="NCBI Taxonomy" id="7067"/>
    <lineage>
        <taxon>Eukaryota</taxon>
        <taxon>Metazoa</taxon>
        <taxon>Ecdysozoa</taxon>
        <taxon>Arthropoda</taxon>
        <taxon>Hexapoda</taxon>
        <taxon>Insecta</taxon>
        <taxon>Pterygota</taxon>
        <taxon>Neoptera</taxon>
        <taxon>Endopterygota</taxon>
        <taxon>Coleoptera</taxon>
        <taxon>Polyphaga</taxon>
        <taxon>Cucujiformia</taxon>
        <taxon>Tenebrionidae</taxon>
        <taxon>Tenebrio</taxon>
    </lineage>
</organism>
<feature type="domain" description="EF-hand" evidence="12">
    <location>
        <begin position="988"/>
        <end position="1023"/>
    </location>
</feature>
<evidence type="ECO:0000256" key="2">
    <source>
        <dbReference type="ARBA" id="ARBA00004201"/>
    </source>
</evidence>
<dbReference type="Gene3D" id="3.30.40.10">
    <property type="entry name" value="Zinc/RING finger domain, C3HC4 (zinc finger)"/>
    <property type="match status" value="1"/>
</dbReference>
<dbReference type="InterPro" id="IPR018247">
    <property type="entry name" value="EF_Hand_1_Ca_BS"/>
</dbReference>
<evidence type="ECO:0000256" key="1">
    <source>
        <dbReference type="ARBA" id="ARBA00000900"/>
    </source>
</evidence>
<dbReference type="Pfam" id="PF13445">
    <property type="entry name" value="zf-RING_UBOX"/>
    <property type="match status" value="1"/>
</dbReference>
<evidence type="ECO:0000259" key="10">
    <source>
        <dbReference type="PROSITE" id="PS50089"/>
    </source>
</evidence>
<evidence type="ECO:0000256" key="9">
    <source>
        <dbReference type="PROSITE-ProRule" id="PRU00723"/>
    </source>
</evidence>
<dbReference type="GO" id="GO:0006511">
    <property type="term" value="P:ubiquitin-dependent protein catabolic process"/>
    <property type="evidence" value="ECO:0007669"/>
    <property type="project" value="TreeGrafter"/>
</dbReference>
<dbReference type="GO" id="GO:0003729">
    <property type="term" value="F:mRNA binding"/>
    <property type="evidence" value="ECO:0007669"/>
    <property type="project" value="TreeGrafter"/>
</dbReference>
<dbReference type="PROSITE" id="PS00518">
    <property type="entry name" value="ZF_RING_1"/>
    <property type="match status" value="1"/>
</dbReference>
<dbReference type="GO" id="GO:0003725">
    <property type="term" value="F:double-stranded RNA binding"/>
    <property type="evidence" value="ECO:0007669"/>
    <property type="project" value="TreeGrafter"/>
</dbReference>
<proteinExistence type="predicted"/>
<evidence type="ECO:0000256" key="4">
    <source>
        <dbReference type="ARBA" id="ARBA00022679"/>
    </source>
</evidence>
<name>A0A8J6HAA9_TENMO</name>
<dbReference type="Pfam" id="PF18386">
    <property type="entry name" value="ROQ_II"/>
    <property type="match status" value="1"/>
</dbReference>